<evidence type="ECO:0000256" key="4">
    <source>
        <dbReference type="ARBA" id="ARBA00023054"/>
    </source>
</evidence>
<dbReference type="CDD" id="cd01206">
    <property type="entry name" value="EVH1_Homer_Vesl"/>
    <property type="match status" value="1"/>
</dbReference>
<dbReference type="EMBL" id="CAIIXF020000010">
    <property type="protein sequence ID" value="CAH1795792.1"/>
    <property type="molecule type" value="Genomic_DNA"/>
</dbReference>
<accession>A0A8J1TUH7</accession>
<organism evidence="9 10">
    <name type="scientific">Owenia fusiformis</name>
    <name type="common">Polychaete worm</name>
    <dbReference type="NCBI Taxonomy" id="6347"/>
    <lineage>
        <taxon>Eukaryota</taxon>
        <taxon>Metazoa</taxon>
        <taxon>Spiralia</taxon>
        <taxon>Lophotrochozoa</taxon>
        <taxon>Annelida</taxon>
        <taxon>Polychaeta</taxon>
        <taxon>Sedentaria</taxon>
        <taxon>Canalipalpata</taxon>
        <taxon>Sabellida</taxon>
        <taxon>Oweniida</taxon>
        <taxon>Oweniidae</taxon>
        <taxon>Owenia</taxon>
    </lineage>
</organism>
<feature type="compositionally biased region" description="Polar residues" evidence="8">
    <location>
        <begin position="201"/>
        <end position="215"/>
    </location>
</feature>
<dbReference type="Gene3D" id="1.10.287.1490">
    <property type="match status" value="1"/>
</dbReference>
<evidence type="ECO:0000313" key="10">
    <source>
        <dbReference type="Proteomes" id="UP000749559"/>
    </source>
</evidence>
<feature type="coiled-coil region" evidence="7">
    <location>
        <begin position="228"/>
        <end position="377"/>
    </location>
</feature>
<keyword evidence="4 7" id="KW-0175">Coiled coil</keyword>
<dbReference type="Gene3D" id="2.30.29.30">
    <property type="entry name" value="Pleckstrin-homology domain (PH domain)/Phosphotyrosine-binding domain (PTB)"/>
    <property type="match status" value="1"/>
</dbReference>
<feature type="compositionally biased region" description="Pro residues" evidence="8">
    <location>
        <begin position="168"/>
        <end position="182"/>
    </location>
</feature>
<feature type="region of interest" description="Disordered" evidence="8">
    <location>
        <begin position="147"/>
        <end position="215"/>
    </location>
</feature>
<dbReference type="SMART" id="SM00461">
    <property type="entry name" value="WH1"/>
    <property type="match status" value="1"/>
</dbReference>
<dbReference type="InterPro" id="IPR044100">
    <property type="entry name" value="Homer_EVH1"/>
</dbReference>
<evidence type="ECO:0000256" key="8">
    <source>
        <dbReference type="SAM" id="MobiDB-lite"/>
    </source>
</evidence>
<dbReference type="OrthoDB" id="9983798at2759"/>
<dbReference type="FunFam" id="2.30.29.30:FF:000014">
    <property type="entry name" value="Homer homolog 1 (Drosophila)"/>
    <property type="match status" value="1"/>
</dbReference>
<dbReference type="GO" id="GO:0014069">
    <property type="term" value="C:postsynaptic density"/>
    <property type="evidence" value="ECO:0007669"/>
    <property type="project" value="UniProtKB-SubCell"/>
</dbReference>
<name>A0A8J1TUH7_OWEFU</name>
<dbReference type="InterPro" id="IPR045027">
    <property type="entry name" value="Homer"/>
</dbReference>
<dbReference type="GO" id="GO:0035256">
    <property type="term" value="F:G protein-coupled glutamate receptor binding"/>
    <property type="evidence" value="ECO:0007669"/>
    <property type="project" value="InterPro"/>
</dbReference>
<evidence type="ECO:0000256" key="2">
    <source>
        <dbReference type="ARBA" id="ARBA00022490"/>
    </source>
</evidence>
<evidence type="ECO:0000256" key="5">
    <source>
        <dbReference type="ARBA" id="ARBA00023606"/>
    </source>
</evidence>
<reference evidence="9" key="1">
    <citation type="submission" date="2022-03" db="EMBL/GenBank/DDBJ databases">
        <authorList>
            <person name="Martin C."/>
        </authorList>
    </citation>
    <scope>NUCLEOTIDE SEQUENCE</scope>
</reference>
<comment type="caution">
    <text evidence="9">The sequence shown here is derived from an EMBL/GenBank/DDBJ whole genome shotgun (WGS) entry which is preliminary data.</text>
</comment>
<keyword evidence="3" id="KW-0770">Synapse</keyword>
<sequence>MMKYAVINKSHHHNHMADIAEMDMVSDDAYSYRNWEQPIYSTKAHVFQIDPKTKKSWLQSTQLAIPVSYFYDNSRQTYRIISVDGSKAVINSTITPNMTFTKTSQKFGQWSDPRANTVYGLGFTTEADLLKFIEKFNEIKELSKQVVKNGGGQQVNGSDSPRVNGPSTPTPGTPNPGTPNPGTPTKAPGTPILNEAGPLERQNSGQSVMSSQSEAQLKYENDRLKIALAQSSANAKKWDVELQTLKNNNARLTTALQESTSNVEEWKKQLAAYKEESTRLKQKILEMEKGGTASGEKTEGLQRQVGDLSSRLGNLDLDNKKKEEEIQELKEKVGKLGILENEITTLKDTIQQLQGQNESLKSQVSNYEHELQILRSDQSKERQDLLGLQEQLGNKLTEMYELHDQISATLQT</sequence>
<keyword evidence="2" id="KW-0963">Cytoplasm</keyword>
<evidence type="ECO:0000313" key="9">
    <source>
        <dbReference type="EMBL" id="CAH1795792.1"/>
    </source>
</evidence>
<proteinExistence type="inferred from homology"/>
<dbReference type="InterPro" id="IPR011993">
    <property type="entry name" value="PH-like_dom_sf"/>
</dbReference>
<dbReference type="Pfam" id="PF00568">
    <property type="entry name" value="WH1"/>
    <property type="match status" value="1"/>
</dbReference>
<dbReference type="GO" id="GO:0007216">
    <property type="term" value="P:G protein-coupled glutamate receptor signaling pathway"/>
    <property type="evidence" value="ECO:0007669"/>
    <property type="project" value="InterPro"/>
</dbReference>
<dbReference type="SUPFAM" id="SSF50729">
    <property type="entry name" value="PH domain-like"/>
    <property type="match status" value="1"/>
</dbReference>
<dbReference type="PROSITE" id="PS50229">
    <property type="entry name" value="WH1"/>
    <property type="match status" value="1"/>
</dbReference>
<comment type="similarity">
    <text evidence="5">Belongs to the Homer family.</text>
</comment>
<evidence type="ECO:0000256" key="6">
    <source>
        <dbReference type="ARBA" id="ARBA00034105"/>
    </source>
</evidence>
<protein>
    <submittedName>
        <fullName evidence="9">Uncharacterized protein</fullName>
    </submittedName>
</protein>
<evidence type="ECO:0000256" key="7">
    <source>
        <dbReference type="SAM" id="Coils"/>
    </source>
</evidence>
<gene>
    <name evidence="9" type="ORF">OFUS_LOCUS20281</name>
</gene>
<dbReference type="GO" id="GO:0005737">
    <property type="term" value="C:cytoplasm"/>
    <property type="evidence" value="ECO:0007669"/>
    <property type="project" value="UniProtKB-SubCell"/>
</dbReference>
<dbReference type="PANTHER" id="PTHR10918">
    <property type="entry name" value="HOMER"/>
    <property type="match status" value="1"/>
</dbReference>
<evidence type="ECO:0000256" key="3">
    <source>
        <dbReference type="ARBA" id="ARBA00023018"/>
    </source>
</evidence>
<evidence type="ECO:0000256" key="1">
    <source>
        <dbReference type="ARBA" id="ARBA00004496"/>
    </source>
</evidence>
<keyword evidence="10" id="KW-1185">Reference proteome</keyword>
<comment type="subcellular location">
    <subcellularLocation>
        <location evidence="1">Cytoplasm</location>
    </subcellularLocation>
    <subcellularLocation>
        <location evidence="6">Postsynaptic density</location>
    </subcellularLocation>
</comment>
<dbReference type="Proteomes" id="UP000749559">
    <property type="component" value="Unassembled WGS sequence"/>
</dbReference>
<dbReference type="InterPro" id="IPR000697">
    <property type="entry name" value="WH1/EVH1_dom"/>
</dbReference>
<dbReference type="AlphaFoldDB" id="A0A8J1TUH7"/>